<name>A0AAE3XQR3_9BACT</name>
<sequence>MKKTVLSFVFFQFVAWSAFFNQDMFIDSSHKTEETDSFEKKYYFRDHKAETSGRILAPIDSFEDY</sequence>
<comment type="caution">
    <text evidence="1">The sequence shown here is derived from an EMBL/GenBank/DDBJ whole genome shotgun (WGS) entry which is preliminary data.</text>
</comment>
<reference evidence="1" key="1">
    <citation type="submission" date="2023-07" db="EMBL/GenBank/DDBJ databases">
        <title>Genomic Encyclopedia of Type Strains, Phase IV (KMG-IV): sequencing the most valuable type-strain genomes for metagenomic binning, comparative biology and taxonomic classification.</title>
        <authorList>
            <person name="Goeker M."/>
        </authorList>
    </citation>
    <scope>NUCLEOTIDE SEQUENCE</scope>
    <source>
        <strain evidence="1">DSM 26174</strain>
    </source>
</reference>
<protein>
    <submittedName>
        <fullName evidence="1">Uncharacterized protein</fullName>
    </submittedName>
</protein>
<organism evidence="1 2">
    <name type="scientific">Aureibacter tunicatorum</name>
    <dbReference type="NCBI Taxonomy" id="866807"/>
    <lineage>
        <taxon>Bacteria</taxon>
        <taxon>Pseudomonadati</taxon>
        <taxon>Bacteroidota</taxon>
        <taxon>Cytophagia</taxon>
        <taxon>Cytophagales</taxon>
        <taxon>Persicobacteraceae</taxon>
        <taxon>Aureibacter</taxon>
    </lineage>
</organism>
<dbReference type="Proteomes" id="UP001185092">
    <property type="component" value="Unassembled WGS sequence"/>
</dbReference>
<gene>
    <name evidence="1" type="ORF">HNQ88_003996</name>
</gene>
<evidence type="ECO:0000313" key="1">
    <source>
        <dbReference type="EMBL" id="MDR6240920.1"/>
    </source>
</evidence>
<proteinExistence type="predicted"/>
<evidence type="ECO:0000313" key="2">
    <source>
        <dbReference type="Proteomes" id="UP001185092"/>
    </source>
</evidence>
<dbReference type="EMBL" id="JAVDQD010000006">
    <property type="protein sequence ID" value="MDR6240920.1"/>
    <property type="molecule type" value="Genomic_DNA"/>
</dbReference>
<dbReference type="AlphaFoldDB" id="A0AAE3XQR3"/>
<dbReference type="RefSeq" id="WP_309941288.1">
    <property type="nucleotide sequence ID" value="NZ_AP025305.1"/>
</dbReference>
<keyword evidence="2" id="KW-1185">Reference proteome</keyword>
<accession>A0AAE3XQR3</accession>